<reference evidence="3" key="1">
    <citation type="submission" date="2022-09" db="EMBL/GenBank/DDBJ databases">
        <title>Intensive care unit water sources are persistently colonized with multi-drug resistant bacteria and are the site of extensive horizontal gene transfer of antibiotic resistance genes.</title>
        <authorList>
            <person name="Diorio-Toth L."/>
        </authorList>
    </citation>
    <scope>NUCLEOTIDE SEQUENCE</scope>
    <source>
        <strain evidence="3">GD03947</strain>
    </source>
</reference>
<comment type="caution">
    <text evidence="3">The sequence shown here is derived from an EMBL/GenBank/DDBJ whole genome shotgun (WGS) entry which is preliminary data.</text>
</comment>
<evidence type="ECO:0000256" key="2">
    <source>
        <dbReference type="SAM" id="Phobius"/>
    </source>
</evidence>
<accession>A0AA42P9V6</accession>
<dbReference type="EMBL" id="JAOCAE010000010">
    <property type="protein sequence ID" value="MDH1237444.1"/>
    <property type="molecule type" value="Genomic_DNA"/>
</dbReference>
<dbReference type="AlphaFoldDB" id="A0AA42P9V6"/>
<keyword evidence="2" id="KW-0812">Transmembrane</keyword>
<name>A0AA42P9V6_STUST</name>
<keyword evidence="2" id="KW-1133">Transmembrane helix</keyword>
<organism evidence="3 4">
    <name type="scientific">Stutzerimonas stutzeri</name>
    <name type="common">Pseudomonas stutzeri</name>
    <dbReference type="NCBI Taxonomy" id="316"/>
    <lineage>
        <taxon>Bacteria</taxon>
        <taxon>Pseudomonadati</taxon>
        <taxon>Pseudomonadota</taxon>
        <taxon>Gammaproteobacteria</taxon>
        <taxon>Pseudomonadales</taxon>
        <taxon>Pseudomonadaceae</taxon>
        <taxon>Stutzerimonas</taxon>
    </lineage>
</organism>
<dbReference type="RefSeq" id="WP_256069081.1">
    <property type="nucleotide sequence ID" value="NZ_JAMOJZ010000066.1"/>
</dbReference>
<feature type="transmembrane region" description="Helical" evidence="2">
    <location>
        <begin position="79"/>
        <end position="97"/>
    </location>
</feature>
<feature type="region of interest" description="Disordered" evidence="1">
    <location>
        <begin position="1"/>
        <end position="56"/>
    </location>
</feature>
<proteinExistence type="predicted"/>
<evidence type="ECO:0000256" key="1">
    <source>
        <dbReference type="SAM" id="MobiDB-lite"/>
    </source>
</evidence>
<feature type="compositionally biased region" description="Basic and acidic residues" evidence="1">
    <location>
        <begin position="1"/>
        <end position="15"/>
    </location>
</feature>
<protein>
    <submittedName>
        <fullName evidence="3">Uncharacterized protein</fullName>
    </submittedName>
</protein>
<evidence type="ECO:0000313" key="3">
    <source>
        <dbReference type="EMBL" id="MDH1237444.1"/>
    </source>
</evidence>
<keyword evidence="2" id="KW-0472">Membrane</keyword>
<gene>
    <name evidence="3" type="ORF">N5C32_15510</name>
</gene>
<dbReference type="Proteomes" id="UP001158500">
    <property type="component" value="Unassembled WGS sequence"/>
</dbReference>
<evidence type="ECO:0000313" key="4">
    <source>
        <dbReference type="Proteomes" id="UP001158500"/>
    </source>
</evidence>
<sequence length="101" mass="11511">MGMEDREWYREELRQKGKKPSWDNFRADAAPKAQTAEPPRGEITRIKRPAKTRTPPSYVHLQAQEILDARAEAKKRSLWPIYGILGAASGVLAYIAYRLTA</sequence>